<reference evidence="4 5" key="1">
    <citation type="journal article" date="2015" name="Genome Announc.">
        <title>Expanding the biotechnology potential of lactobacilli through comparative genomics of 213 strains and associated genera.</title>
        <authorList>
            <person name="Sun Z."/>
            <person name="Harris H.M."/>
            <person name="McCann A."/>
            <person name="Guo C."/>
            <person name="Argimon S."/>
            <person name="Zhang W."/>
            <person name="Yang X."/>
            <person name="Jeffery I.B."/>
            <person name="Cooney J.C."/>
            <person name="Kagawa T.F."/>
            <person name="Liu W."/>
            <person name="Song Y."/>
            <person name="Salvetti E."/>
            <person name="Wrobel A."/>
            <person name="Rasinkangas P."/>
            <person name="Parkhill J."/>
            <person name="Rea M.C."/>
            <person name="O'Sullivan O."/>
            <person name="Ritari J."/>
            <person name="Douillard F.P."/>
            <person name="Paul Ross R."/>
            <person name="Yang R."/>
            <person name="Briner A.E."/>
            <person name="Felis G.E."/>
            <person name="de Vos W.M."/>
            <person name="Barrangou R."/>
            <person name="Klaenhammer T.R."/>
            <person name="Caufield P.W."/>
            <person name="Cui Y."/>
            <person name="Zhang H."/>
            <person name="O'Toole P.W."/>
        </authorList>
    </citation>
    <scope>NUCLEOTIDE SEQUENCE [LARGE SCALE GENOMIC DNA]</scope>
    <source>
        <strain evidence="4 5">DSM 5007</strain>
    </source>
</reference>
<accession>A0A0R1W7F9</accession>
<dbReference type="Pfam" id="PF14278">
    <property type="entry name" value="TetR_C_8"/>
    <property type="match status" value="1"/>
</dbReference>
<dbReference type="InterPro" id="IPR001647">
    <property type="entry name" value="HTH_TetR"/>
</dbReference>
<dbReference type="PATRIC" id="fig|1423807.3.peg.1007"/>
<protein>
    <submittedName>
        <fullName evidence="4">TetR family transcriptional regulator</fullName>
    </submittedName>
</protein>
<feature type="domain" description="HTH tetR-type" evidence="3">
    <location>
        <begin position="6"/>
        <end position="66"/>
    </location>
</feature>
<dbReference type="RefSeq" id="WP_010621862.1">
    <property type="nucleotide sequence ID" value="NZ_AZGF01000022.1"/>
</dbReference>
<evidence type="ECO:0000313" key="5">
    <source>
        <dbReference type="Proteomes" id="UP000051820"/>
    </source>
</evidence>
<evidence type="ECO:0000256" key="1">
    <source>
        <dbReference type="ARBA" id="ARBA00023125"/>
    </source>
</evidence>
<dbReference type="Gene3D" id="1.10.357.10">
    <property type="entry name" value="Tetracycline Repressor, domain 2"/>
    <property type="match status" value="1"/>
</dbReference>
<dbReference type="InterPro" id="IPR050624">
    <property type="entry name" value="HTH-type_Tx_Regulator"/>
</dbReference>
<feature type="DNA-binding region" description="H-T-H motif" evidence="2">
    <location>
        <begin position="29"/>
        <end position="48"/>
    </location>
</feature>
<organism evidence="4 5">
    <name type="scientific">Paucilactobacillus suebicus DSM 5007 = KCTC 3549</name>
    <dbReference type="NCBI Taxonomy" id="1423807"/>
    <lineage>
        <taxon>Bacteria</taxon>
        <taxon>Bacillati</taxon>
        <taxon>Bacillota</taxon>
        <taxon>Bacilli</taxon>
        <taxon>Lactobacillales</taxon>
        <taxon>Lactobacillaceae</taxon>
        <taxon>Paucilactobacillus</taxon>
    </lineage>
</organism>
<dbReference type="SUPFAM" id="SSF46689">
    <property type="entry name" value="Homeodomain-like"/>
    <property type="match status" value="1"/>
</dbReference>
<gene>
    <name evidence="4" type="ORF">FD16_GL000990</name>
</gene>
<evidence type="ECO:0000259" key="3">
    <source>
        <dbReference type="PROSITE" id="PS50977"/>
    </source>
</evidence>
<dbReference type="PANTHER" id="PTHR43479">
    <property type="entry name" value="ACREF/ENVCD OPERON REPRESSOR-RELATED"/>
    <property type="match status" value="1"/>
</dbReference>
<dbReference type="AlphaFoldDB" id="A0A0R1W7F9"/>
<dbReference type="InterPro" id="IPR039532">
    <property type="entry name" value="TetR_C_Firmicutes"/>
</dbReference>
<name>A0A0R1W7F9_9LACO</name>
<keyword evidence="1 2" id="KW-0238">DNA-binding</keyword>
<sequence length="175" mass="20312">MDPRTRKTKNLLLNGLFTLLKDKSIQDITVTALCKQAEVNRRTFYLHYDNIIEVFDDFESDLSLRVSNTLNAPSTTEANLVQTFDQIFDENLAGFKSLCMNHRQQLLLQHLDDMLFNVLLSSHSNHPNSQDIITMHYVSSGIVNVYIYWVNHQESFSRSELSKTFSKLVHENFSH</sequence>
<evidence type="ECO:0000256" key="2">
    <source>
        <dbReference type="PROSITE-ProRule" id="PRU00335"/>
    </source>
</evidence>
<dbReference type="OrthoDB" id="9810250at2"/>
<proteinExistence type="predicted"/>
<dbReference type="STRING" id="1423807.FD16_GL000990"/>
<keyword evidence="5" id="KW-1185">Reference proteome</keyword>
<dbReference type="Proteomes" id="UP000051820">
    <property type="component" value="Unassembled WGS sequence"/>
</dbReference>
<dbReference type="EMBL" id="AZGF01000022">
    <property type="protein sequence ID" value="KRM11174.1"/>
    <property type="molecule type" value="Genomic_DNA"/>
</dbReference>
<dbReference type="InterPro" id="IPR009057">
    <property type="entry name" value="Homeodomain-like_sf"/>
</dbReference>
<dbReference type="eggNOG" id="COG1309">
    <property type="taxonomic scope" value="Bacteria"/>
</dbReference>
<dbReference type="PANTHER" id="PTHR43479:SF7">
    <property type="entry name" value="TETR-FAMILY TRANSCRIPTIONAL REGULATOR"/>
    <property type="match status" value="1"/>
</dbReference>
<comment type="caution">
    <text evidence="4">The sequence shown here is derived from an EMBL/GenBank/DDBJ whole genome shotgun (WGS) entry which is preliminary data.</text>
</comment>
<evidence type="ECO:0000313" key="4">
    <source>
        <dbReference type="EMBL" id="KRM11174.1"/>
    </source>
</evidence>
<dbReference type="PROSITE" id="PS50977">
    <property type="entry name" value="HTH_TETR_2"/>
    <property type="match status" value="1"/>
</dbReference>
<dbReference type="GO" id="GO:0003677">
    <property type="term" value="F:DNA binding"/>
    <property type="evidence" value="ECO:0007669"/>
    <property type="project" value="UniProtKB-UniRule"/>
</dbReference>